<organism evidence="1 2">
    <name type="scientific">Stygiobacter electus</name>
    <dbReference type="NCBI Taxonomy" id="3032292"/>
    <lineage>
        <taxon>Bacteria</taxon>
        <taxon>Pseudomonadati</taxon>
        <taxon>Ignavibacteriota</taxon>
        <taxon>Ignavibacteria</taxon>
        <taxon>Ignavibacteriales</taxon>
        <taxon>Melioribacteraceae</taxon>
        <taxon>Stygiobacter</taxon>
    </lineage>
</organism>
<proteinExistence type="predicted"/>
<reference evidence="1" key="1">
    <citation type="submission" date="2023-03" db="EMBL/GenBank/DDBJ databases">
        <title>Stygiobacter electus gen. nov., sp. nov., facultatively anaerobic thermotolerant bacterium of the class Ignavibacteria from a well of Yessentuki mineral water deposit.</title>
        <authorList>
            <person name="Podosokorskaya O.A."/>
            <person name="Elcheninov A.G."/>
            <person name="Petrova N.F."/>
            <person name="Zavarzina D.G."/>
            <person name="Kublanov I.V."/>
            <person name="Merkel A.Y."/>
        </authorList>
    </citation>
    <scope>NUCLEOTIDE SEQUENCE</scope>
    <source>
        <strain evidence="1">09-Me</strain>
    </source>
</reference>
<dbReference type="Proteomes" id="UP001221302">
    <property type="component" value="Unassembled WGS sequence"/>
</dbReference>
<comment type="caution">
    <text evidence="1">The sequence shown here is derived from an EMBL/GenBank/DDBJ whole genome shotgun (WGS) entry which is preliminary data.</text>
</comment>
<accession>A0AAE3TDB6</accession>
<dbReference type="EMBL" id="JARGDL010000003">
    <property type="protein sequence ID" value="MDF1611267.1"/>
    <property type="molecule type" value="Genomic_DNA"/>
</dbReference>
<evidence type="ECO:0000313" key="2">
    <source>
        <dbReference type="Proteomes" id="UP001221302"/>
    </source>
</evidence>
<name>A0AAE3TDB6_9BACT</name>
<sequence>MKINTNVIGNYSTPYVKHVSNENRQVENKVITNDEKKFFSDLYPAKKEEVMNYQFYNAKGKVSGLHVGSLFDKRG</sequence>
<dbReference type="AlphaFoldDB" id="A0AAE3TDB6"/>
<keyword evidence="2" id="KW-1185">Reference proteome</keyword>
<dbReference type="RefSeq" id="WP_321535033.1">
    <property type="nucleotide sequence ID" value="NZ_JARGDL010000003.1"/>
</dbReference>
<evidence type="ECO:0000313" key="1">
    <source>
        <dbReference type="EMBL" id="MDF1611267.1"/>
    </source>
</evidence>
<gene>
    <name evidence="1" type="ORF">P0M35_03830</name>
</gene>
<protein>
    <submittedName>
        <fullName evidence="1">Uncharacterized protein</fullName>
    </submittedName>
</protein>